<comment type="caution">
    <text evidence="3">The sequence shown here is derived from an EMBL/GenBank/DDBJ whole genome shotgun (WGS) entry which is preliminary data.</text>
</comment>
<keyword evidence="1" id="KW-0472">Membrane</keyword>
<gene>
    <name evidence="3" type="ORF">J2Z34_002219</name>
</gene>
<reference evidence="3 4" key="1">
    <citation type="submission" date="2021-03" db="EMBL/GenBank/DDBJ databases">
        <title>Genomic Encyclopedia of Type Strains, Phase IV (KMG-IV): sequencing the most valuable type-strain genomes for metagenomic binning, comparative biology and taxonomic classification.</title>
        <authorList>
            <person name="Goeker M."/>
        </authorList>
    </citation>
    <scope>NUCLEOTIDE SEQUENCE [LARGE SCALE GENOMIC DNA]</scope>
    <source>
        <strain evidence="3 4">DSM 6139</strain>
    </source>
</reference>
<keyword evidence="4" id="KW-1185">Reference proteome</keyword>
<name>A0ABS4G584_9CLOT</name>
<accession>A0ABS4G584</accession>
<evidence type="ECO:0000313" key="3">
    <source>
        <dbReference type="EMBL" id="MBP1919723.1"/>
    </source>
</evidence>
<organism evidence="3 4">
    <name type="scientific">Youngiibacter multivorans</name>
    <dbReference type="NCBI Taxonomy" id="937251"/>
    <lineage>
        <taxon>Bacteria</taxon>
        <taxon>Bacillati</taxon>
        <taxon>Bacillota</taxon>
        <taxon>Clostridia</taxon>
        <taxon>Eubacteriales</taxon>
        <taxon>Clostridiaceae</taxon>
        <taxon>Youngiibacter</taxon>
    </lineage>
</organism>
<dbReference type="EMBL" id="JAGGKC010000018">
    <property type="protein sequence ID" value="MBP1919723.1"/>
    <property type="molecule type" value="Genomic_DNA"/>
</dbReference>
<dbReference type="InterPro" id="IPR017896">
    <property type="entry name" value="4Fe4S_Fe-S-bd"/>
</dbReference>
<dbReference type="Pfam" id="PF12801">
    <property type="entry name" value="Fer4_5"/>
    <property type="match status" value="1"/>
</dbReference>
<dbReference type="RefSeq" id="WP_209459912.1">
    <property type="nucleotide sequence ID" value="NZ_JAGGKC010000018.1"/>
</dbReference>
<protein>
    <submittedName>
        <fullName evidence="3">Polyferredoxin</fullName>
    </submittedName>
</protein>
<evidence type="ECO:0000259" key="2">
    <source>
        <dbReference type="Pfam" id="PF12801"/>
    </source>
</evidence>
<evidence type="ECO:0000313" key="4">
    <source>
        <dbReference type="Proteomes" id="UP001519271"/>
    </source>
</evidence>
<proteinExistence type="predicted"/>
<keyword evidence="1" id="KW-1133">Transmembrane helix</keyword>
<sequence>MERIKFLIVFQIPWNIPQVLDFGSIPGWIVHLSFRVYSMMFTTTVLGLVLAGIFKPRTWCTICPVNTISDLALSRMKTKDNIEIKRKGIV</sequence>
<feature type="transmembrane region" description="Helical" evidence="1">
    <location>
        <begin position="36"/>
        <end position="54"/>
    </location>
</feature>
<dbReference type="Proteomes" id="UP001519271">
    <property type="component" value="Unassembled WGS sequence"/>
</dbReference>
<keyword evidence="1" id="KW-0812">Transmembrane</keyword>
<feature type="domain" description="4Fe-4S ferredoxin-type" evidence="2">
    <location>
        <begin position="44"/>
        <end position="74"/>
    </location>
</feature>
<evidence type="ECO:0000256" key="1">
    <source>
        <dbReference type="SAM" id="Phobius"/>
    </source>
</evidence>